<protein>
    <submittedName>
        <fullName evidence="3">GL14707</fullName>
    </submittedName>
</protein>
<dbReference type="EMBL" id="CH479193">
    <property type="protein sequence ID" value="EDW26762.1"/>
    <property type="molecule type" value="Genomic_DNA"/>
</dbReference>
<feature type="chain" id="PRO_5002807664" evidence="2">
    <location>
        <begin position="24"/>
        <end position="70"/>
    </location>
</feature>
<dbReference type="KEGG" id="dpe:6597514"/>
<proteinExistence type="predicted"/>
<feature type="compositionally biased region" description="Pro residues" evidence="1">
    <location>
        <begin position="30"/>
        <end position="52"/>
    </location>
</feature>
<organism evidence="4">
    <name type="scientific">Drosophila persimilis</name>
    <name type="common">Fruit fly</name>
    <dbReference type="NCBI Taxonomy" id="7234"/>
    <lineage>
        <taxon>Eukaryota</taxon>
        <taxon>Metazoa</taxon>
        <taxon>Ecdysozoa</taxon>
        <taxon>Arthropoda</taxon>
        <taxon>Hexapoda</taxon>
        <taxon>Insecta</taxon>
        <taxon>Pterygota</taxon>
        <taxon>Neoptera</taxon>
        <taxon>Endopterygota</taxon>
        <taxon>Diptera</taxon>
        <taxon>Brachycera</taxon>
        <taxon>Muscomorpha</taxon>
        <taxon>Ephydroidea</taxon>
        <taxon>Drosophilidae</taxon>
        <taxon>Drosophila</taxon>
        <taxon>Sophophora</taxon>
    </lineage>
</organism>
<evidence type="ECO:0000313" key="4">
    <source>
        <dbReference type="Proteomes" id="UP000008744"/>
    </source>
</evidence>
<feature type="region of interest" description="Disordered" evidence="1">
    <location>
        <begin position="27"/>
        <end position="70"/>
    </location>
</feature>
<reference evidence="3 4" key="1">
    <citation type="journal article" date="2007" name="Nature">
        <title>Evolution of genes and genomes on the Drosophila phylogeny.</title>
        <authorList>
            <consortium name="Drosophila 12 Genomes Consortium"/>
            <person name="Clark A.G."/>
            <person name="Eisen M.B."/>
            <person name="Smith D.R."/>
            <person name="Bergman C.M."/>
            <person name="Oliver B."/>
            <person name="Markow T.A."/>
            <person name="Kaufman T.C."/>
            <person name="Kellis M."/>
            <person name="Gelbart W."/>
            <person name="Iyer V.N."/>
            <person name="Pollard D.A."/>
            <person name="Sackton T.B."/>
            <person name="Larracuente A.M."/>
            <person name="Singh N.D."/>
            <person name="Abad J.P."/>
            <person name="Abt D.N."/>
            <person name="Adryan B."/>
            <person name="Aguade M."/>
            <person name="Akashi H."/>
            <person name="Anderson W.W."/>
            <person name="Aquadro C.F."/>
            <person name="Ardell D.H."/>
            <person name="Arguello R."/>
            <person name="Artieri C.G."/>
            <person name="Barbash D.A."/>
            <person name="Barker D."/>
            <person name="Barsanti P."/>
            <person name="Batterham P."/>
            <person name="Batzoglou S."/>
            <person name="Begun D."/>
            <person name="Bhutkar A."/>
            <person name="Blanco E."/>
            <person name="Bosak S.A."/>
            <person name="Bradley R.K."/>
            <person name="Brand A.D."/>
            <person name="Brent M.R."/>
            <person name="Brooks A.N."/>
            <person name="Brown R.H."/>
            <person name="Butlin R.K."/>
            <person name="Caggese C."/>
            <person name="Calvi B.R."/>
            <person name="Bernardo de Carvalho A."/>
            <person name="Caspi A."/>
            <person name="Castrezana S."/>
            <person name="Celniker S.E."/>
            <person name="Chang J.L."/>
            <person name="Chapple C."/>
            <person name="Chatterji S."/>
            <person name="Chinwalla A."/>
            <person name="Civetta A."/>
            <person name="Clifton S.W."/>
            <person name="Comeron J.M."/>
            <person name="Costello J.C."/>
            <person name="Coyne J.A."/>
            <person name="Daub J."/>
            <person name="David R.G."/>
            <person name="Delcher A.L."/>
            <person name="Delehaunty K."/>
            <person name="Do C.B."/>
            <person name="Ebling H."/>
            <person name="Edwards K."/>
            <person name="Eickbush T."/>
            <person name="Evans J.D."/>
            <person name="Filipski A."/>
            <person name="Findeiss S."/>
            <person name="Freyhult E."/>
            <person name="Fulton L."/>
            <person name="Fulton R."/>
            <person name="Garcia A.C."/>
            <person name="Gardiner A."/>
            <person name="Garfield D.A."/>
            <person name="Garvin B.E."/>
            <person name="Gibson G."/>
            <person name="Gilbert D."/>
            <person name="Gnerre S."/>
            <person name="Godfrey J."/>
            <person name="Good R."/>
            <person name="Gotea V."/>
            <person name="Gravely B."/>
            <person name="Greenberg A.J."/>
            <person name="Griffiths-Jones S."/>
            <person name="Gross S."/>
            <person name="Guigo R."/>
            <person name="Gustafson E.A."/>
            <person name="Haerty W."/>
            <person name="Hahn M.W."/>
            <person name="Halligan D.L."/>
            <person name="Halpern A.L."/>
            <person name="Halter G.M."/>
            <person name="Han M.V."/>
            <person name="Heger A."/>
            <person name="Hillier L."/>
            <person name="Hinrichs A.S."/>
            <person name="Holmes I."/>
            <person name="Hoskins R.A."/>
            <person name="Hubisz M.J."/>
            <person name="Hultmark D."/>
            <person name="Huntley M.A."/>
            <person name="Jaffe D.B."/>
            <person name="Jagadeeshan S."/>
            <person name="Jeck W.R."/>
            <person name="Johnson J."/>
            <person name="Jones C.D."/>
            <person name="Jordan W.C."/>
            <person name="Karpen G.H."/>
            <person name="Kataoka E."/>
            <person name="Keightley P.D."/>
            <person name="Kheradpour P."/>
            <person name="Kirkness E.F."/>
            <person name="Koerich L.B."/>
            <person name="Kristiansen K."/>
            <person name="Kudrna D."/>
            <person name="Kulathinal R.J."/>
            <person name="Kumar S."/>
            <person name="Kwok R."/>
            <person name="Lander E."/>
            <person name="Langley C.H."/>
            <person name="Lapoint R."/>
            <person name="Lazzaro B.P."/>
            <person name="Lee S.J."/>
            <person name="Levesque L."/>
            <person name="Li R."/>
            <person name="Lin C.F."/>
            <person name="Lin M.F."/>
            <person name="Lindblad-Toh K."/>
            <person name="Llopart A."/>
            <person name="Long M."/>
            <person name="Low L."/>
            <person name="Lozovsky E."/>
            <person name="Lu J."/>
            <person name="Luo M."/>
            <person name="Machado C.A."/>
            <person name="Makalowski W."/>
            <person name="Marzo M."/>
            <person name="Matsuda M."/>
            <person name="Matzkin L."/>
            <person name="McAllister B."/>
            <person name="McBride C.S."/>
            <person name="McKernan B."/>
            <person name="McKernan K."/>
            <person name="Mendez-Lago M."/>
            <person name="Minx P."/>
            <person name="Mollenhauer M.U."/>
            <person name="Montooth K."/>
            <person name="Mount S.M."/>
            <person name="Mu X."/>
            <person name="Myers E."/>
            <person name="Negre B."/>
            <person name="Newfeld S."/>
            <person name="Nielsen R."/>
            <person name="Noor M.A."/>
            <person name="O'Grady P."/>
            <person name="Pachter L."/>
            <person name="Papaceit M."/>
            <person name="Parisi M.J."/>
            <person name="Parisi M."/>
            <person name="Parts L."/>
            <person name="Pedersen J.S."/>
            <person name="Pesole G."/>
            <person name="Phillippy A.M."/>
            <person name="Ponting C.P."/>
            <person name="Pop M."/>
            <person name="Porcelli D."/>
            <person name="Powell J.R."/>
            <person name="Prohaska S."/>
            <person name="Pruitt K."/>
            <person name="Puig M."/>
            <person name="Quesneville H."/>
            <person name="Ram K.R."/>
            <person name="Rand D."/>
            <person name="Rasmussen M.D."/>
            <person name="Reed L.K."/>
            <person name="Reenan R."/>
            <person name="Reily A."/>
            <person name="Remington K.A."/>
            <person name="Rieger T.T."/>
            <person name="Ritchie M.G."/>
            <person name="Robin C."/>
            <person name="Rogers Y.H."/>
            <person name="Rohde C."/>
            <person name="Rozas J."/>
            <person name="Rubenfield M.J."/>
            <person name="Ruiz A."/>
            <person name="Russo S."/>
            <person name="Salzberg S.L."/>
            <person name="Sanchez-Gracia A."/>
            <person name="Saranga D.J."/>
            <person name="Sato H."/>
            <person name="Schaeffer S.W."/>
            <person name="Schatz M.C."/>
            <person name="Schlenke T."/>
            <person name="Schwartz R."/>
            <person name="Segarra C."/>
            <person name="Singh R.S."/>
            <person name="Sirot L."/>
            <person name="Sirota M."/>
            <person name="Sisneros N.B."/>
            <person name="Smith C.D."/>
            <person name="Smith T.F."/>
            <person name="Spieth J."/>
            <person name="Stage D.E."/>
            <person name="Stark A."/>
            <person name="Stephan W."/>
            <person name="Strausberg R.L."/>
            <person name="Strempel S."/>
            <person name="Sturgill D."/>
            <person name="Sutton G."/>
            <person name="Sutton G.G."/>
            <person name="Tao W."/>
            <person name="Teichmann S."/>
            <person name="Tobari Y.N."/>
            <person name="Tomimura Y."/>
            <person name="Tsolas J.M."/>
            <person name="Valente V.L."/>
            <person name="Venter E."/>
            <person name="Venter J.C."/>
            <person name="Vicario S."/>
            <person name="Vieira F.G."/>
            <person name="Vilella A.J."/>
            <person name="Villasante A."/>
            <person name="Walenz B."/>
            <person name="Wang J."/>
            <person name="Wasserman M."/>
            <person name="Watts T."/>
            <person name="Wilson D."/>
            <person name="Wilson R.K."/>
            <person name="Wing R.A."/>
            <person name="Wolfner M.F."/>
            <person name="Wong A."/>
            <person name="Wong G.K."/>
            <person name="Wu C.I."/>
            <person name="Wu G."/>
            <person name="Yamamoto D."/>
            <person name="Yang H.P."/>
            <person name="Yang S.P."/>
            <person name="Yorke J.A."/>
            <person name="Yoshida K."/>
            <person name="Zdobnov E."/>
            <person name="Zhang P."/>
            <person name="Zhang Y."/>
            <person name="Zimin A.V."/>
            <person name="Baldwin J."/>
            <person name="Abdouelleil A."/>
            <person name="Abdulkadir J."/>
            <person name="Abebe A."/>
            <person name="Abera B."/>
            <person name="Abreu J."/>
            <person name="Acer S.C."/>
            <person name="Aftuck L."/>
            <person name="Alexander A."/>
            <person name="An P."/>
            <person name="Anderson E."/>
            <person name="Anderson S."/>
            <person name="Arachi H."/>
            <person name="Azer M."/>
            <person name="Bachantsang P."/>
            <person name="Barry A."/>
            <person name="Bayul T."/>
            <person name="Berlin A."/>
            <person name="Bessette D."/>
            <person name="Bloom T."/>
            <person name="Blye J."/>
            <person name="Boguslavskiy L."/>
            <person name="Bonnet C."/>
            <person name="Boukhgalter B."/>
            <person name="Bourzgui I."/>
            <person name="Brown A."/>
            <person name="Cahill P."/>
            <person name="Channer S."/>
            <person name="Cheshatsang Y."/>
            <person name="Chuda L."/>
            <person name="Citroen M."/>
            <person name="Collymore A."/>
            <person name="Cooke P."/>
            <person name="Costello M."/>
            <person name="D'Aco K."/>
            <person name="Daza R."/>
            <person name="De Haan G."/>
            <person name="DeGray S."/>
            <person name="DeMaso C."/>
            <person name="Dhargay N."/>
            <person name="Dooley K."/>
            <person name="Dooley E."/>
            <person name="Doricent M."/>
            <person name="Dorje P."/>
            <person name="Dorjee K."/>
            <person name="Dupes A."/>
            <person name="Elong R."/>
            <person name="Falk J."/>
            <person name="Farina A."/>
            <person name="Faro S."/>
            <person name="Ferguson D."/>
            <person name="Fisher S."/>
            <person name="Foley C.D."/>
            <person name="Franke A."/>
            <person name="Friedrich D."/>
            <person name="Gadbois L."/>
            <person name="Gearin G."/>
            <person name="Gearin C.R."/>
            <person name="Giannoukos G."/>
            <person name="Goode T."/>
            <person name="Graham J."/>
            <person name="Grandbois E."/>
            <person name="Grewal S."/>
            <person name="Gyaltsen K."/>
            <person name="Hafez N."/>
            <person name="Hagos B."/>
            <person name="Hall J."/>
            <person name="Henson C."/>
            <person name="Hollinger A."/>
            <person name="Honan T."/>
            <person name="Huard M.D."/>
            <person name="Hughes L."/>
            <person name="Hurhula B."/>
            <person name="Husby M.E."/>
            <person name="Kamat A."/>
            <person name="Kanga B."/>
            <person name="Kashin S."/>
            <person name="Khazanovich D."/>
            <person name="Kisner P."/>
            <person name="Lance K."/>
            <person name="Lara M."/>
            <person name="Lee W."/>
            <person name="Lennon N."/>
            <person name="Letendre F."/>
            <person name="LeVine R."/>
            <person name="Lipovsky A."/>
            <person name="Liu X."/>
            <person name="Liu J."/>
            <person name="Liu S."/>
            <person name="Lokyitsang T."/>
            <person name="Lokyitsang Y."/>
            <person name="Lubonja R."/>
            <person name="Lui A."/>
            <person name="MacDonald P."/>
            <person name="Magnisalis V."/>
            <person name="Maru K."/>
            <person name="Matthews C."/>
            <person name="McCusker W."/>
            <person name="McDonough S."/>
            <person name="Mehta T."/>
            <person name="Meldrim J."/>
            <person name="Meneus L."/>
            <person name="Mihai O."/>
            <person name="Mihalev A."/>
            <person name="Mihova T."/>
            <person name="Mittelman R."/>
            <person name="Mlenga V."/>
            <person name="Montmayeur A."/>
            <person name="Mulrain L."/>
            <person name="Navidi A."/>
            <person name="Naylor J."/>
            <person name="Negash T."/>
            <person name="Nguyen T."/>
            <person name="Nguyen N."/>
            <person name="Nicol R."/>
            <person name="Norbu C."/>
            <person name="Norbu N."/>
            <person name="Novod N."/>
            <person name="O'Neill B."/>
            <person name="Osman S."/>
            <person name="Markiewicz E."/>
            <person name="Oyono O.L."/>
            <person name="Patti C."/>
            <person name="Phunkhang P."/>
            <person name="Pierre F."/>
            <person name="Priest M."/>
            <person name="Raghuraman S."/>
            <person name="Rege F."/>
            <person name="Reyes R."/>
            <person name="Rise C."/>
            <person name="Rogov P."/>
            <person name="Ross K."/>
            <person name="Ryan E."/>
            <person name="Settipalli S."/>
            <person name="Shea T."/>
            <person name="Sherpa N."/>
            <person name="Shi L."/>
            <person name="Shih D."/>
            <person name="Sparrow T."/>
            <person name="Spaulding J."/>
            <person name="Stalker J."/>
            <person name="Stange-Thomann N."/>
            <person name="Stavropoulos S."/>
            <person name="Stone C."/>
            <person name="Strader C."/>
            <person name="Tesfaye S."/>
            <person name="Thomson T."/>
            <person name="Thoulutsang Y."/>
            <person name="Thoulutsang D."/>
            <person name="Topham K."/>
            <person name="Topping I."/>
            <person name="Tsamla T."/>
            <person name="Vassiliev H."/>
            <person name="Vo A."/>
            <person name="Wangchuk T."/>
            <person name="Wangdi T."/>
            <person name="Weiand M."/>
            <person name="Wilkinson J."/>
            <person name="Wilson A."/>
            <person name="Yadav S."/>
            <person name="Young G."/>
            <person name="Yu Q."/>
            <person name="Zembek L."/>
            <person name="Zhong D."/>
            <person name="Zimmer A."/>
            <person name="Zwirko Z."/>
            <person name="Jaffe D.B."/>
            <person name="Alvarez P."/>
            <person name="Brockman W."/>
            <person name="Butler J."/>
            <person name="Chin C."/>
            <person name="Gnerre S."/>
            <person name="Grabherr M."/>
            <person name="Kleber M."/>
            <person name="Mauceli E."/>
            <person name="MacCallum I."/>
        </authorList>
    </citation>
    <scope>NUCLEOTIDE SEQUENCE [LARGE SCALE GENOMIC DNA]</scope>
    <source>
        <strain evidence="4">MSH-3 / Tucson 14011-0111.49</strain>
    </source>
</reference>
<feature type="signal peptide" evidence="2">
    <location>
        <begin position="1"/>
        <end position="23"/>
    </location>
</feature>
<accession>B4GVR7</accession>
<dbReference type="Proteomes" id="UP000008744">
    <property type="component" value="Unassembled WGS sequence"/>
</dbReference>
<dbReference type="OMA" id="MPQGPCG"/>
<dbReference type="AlphaFoldDB" id="B4GVR7"/>
<evidence type="ECO:0000256" key="2">
    <source>
        <dbReference type="SAM" id="SignalP"/>
    </source>
</evidence>
<keyword evidence="2" id="KW-0732">Signal</keyword>
<keyword evidence="4" id="KW-1185">Reference proteome</keyword>
<name>B4GVR7_DROPE</name>
<dbReference type="HOGENOM" id="CLU_2851994_0_0_1"/>
<sequence>MHFNCHYLISLLLMLLCGSLVSAYPQGGPCGPPPSGPPPSGPPPSGRPPGGPGGPGGRCGPPPSTTASSG</sequence>
<evidence type="ECO:0000313" key="3">
    <source>
        <dbReference type="EMBL" id="EDW26762.1"/>
    </source>
</evidence>
<gene>
    <name evidence="3" type="primary">Dper\GL14707</name>
    <name evidence="3" type="ORF">Dper_GL14707</name>
</gene>
<evidence type="ECO:0000256" key="1">
    <source>
        <dbReference type="SAM" id="MobiDB-lite"/>
    </source>
</evidence>